<dbReference type="InterPro" id="IPR029063">
    <property type="entry name" value="SAM-dependent_MTases_sf"/>
</dbReference>
<comment type="caution">
    <text evidence="8">The sequence shown here is derived from an EMBL/GenBank/DDBJ whole genome shotgun (WGS) entry which is preliminary data.</text>
</comment>
<dbReference type="InterPro" id="IPR000682">
    <property type="entry name" value="PCMT"/>
</dbReference>
<dbReference type="GO" id="GO:0005737">
    <property type="term" value="C:cytoplasm"/>
    <property type="evidence" value="ECO:0007669"/>
    <property type="project" value="UniProtKB-SubCell"/>
</dbReference>
<reference evidence="8" key="1">
    <citation type="submission" date="2020-01" db="EMBL/GenBank/DDBJ databases">
        <title>Genome Sequencing of Three Apophysomyces-Like Fungal Strains Confirms a Novel Fungal Genus in the Mucoromycota with divergent Burkholderia-like Endosymbiotic Bacteria.</title>
        <authorList>
            <person name="Stajich J.E."/>
            <person name="Macias A.M."/>
            <person name="Carter-House D."/>
            <person name="Lovett B."/>
            <person name="Kasson L.R."/>
            <person name="Berry K."/>
            <person name="Grigoriev I."/>
            <person name="Chang Y."/>
            <person name="Spatafora J."/>
            <person name="Kasson M.T."/>
        </authorList>
    </citation>
    <scope>NUCLEOTIDE SEQUENCE</scope>
    <source>
        <strain evidence="8">NRRL A-21654</strain>
    </source>
</reference>
<gene>
    <name evidence="8" type="primary">PCMT1</name>
    <name evidence="8" type="ORF">EC973_001079</name>
</gene>
<organism evidence="8 9">
    <name type="scientific">Apophysomyces ossiformis</name>
    <dbReference type="NCBI Taxonomy" id="679940"/>
    <lineage>
        <taxon>Eukaryota</taxon>
        <taxon>Fungi</taxon>
        <taxon>Fungi incertae sedis</taxon>
        <taxon>Mucoromycota</taxon>
        <taxon>Mucoromycotina</taxon>
        <taxon>Mucoromycetes</taxon>
        <taxon>Mucorales</taxon>
        <taxon>Mucorineae</taxon>
        <taxon>Mucoraceae</taxon>
        <taxon>Apophysomyces</taxon>
    </lineage>
</organism>
<dbReference type="EMBL" id="JABAYA010000120">
    <property type="protein sequence ID" value="KAF7724415.1"/>
    <property type="molecule type" value="Genomic_DNA"/>
</dbReference>
<evidence type="ECO:0000313" key="9">
    <source>
        <dbReference type="Proteomes" id="UP000605846"/>
    </source>
</evidence>
<proteinExistence type="inferred from homology"/>
<evidence type="ECO:0000256" key="3">
    <source>
        <dbReference type="ARBA" id="ARBA00022490"/>
    </source>
</evidence>
<evidence type="ECO:0000256" key="7">
    <source>
        <dbReference type="RuleBase" id="RU003802"/>
    </source>
</evidence>
<accession>A0A8H7BIF0</accession>
<dbReference type="FunFam" id="3.40.50.150:FF:000027">
    <property type="entry name" value="Protein-L-isoaspartate O-methyltransferase"/>
    <property type="match status" value="1"/>
</dbReference>
<evidence type="ECO:0000256" key="2">
    <source>
        <dbReference type="ARBA" id="ARBA00005369"/>
    </source>
</evidence>
<comment type="subcellular location">
    <subcellularLocation>
        <location evidence="1">Cytoplasm</location>
    </subcellularLocation>
</comment>
<sequence>MSNAELVENLRRASIITSSRVVNAMKAIDRKDYCPHYPYQDSPQSIGYNATISAPHMHGYALDKLQDYLKPGMKALDVGSGSGYLVACMAEMVGPEGQAVGIDHISELVEISKRNVSKDHSDWLESGRIKLVAGDGRKGVAEFAPYDCIHVGAAASKTPTELIEQLKAPGRLFVPVGTMSQSIMLIDKKEDGSLEEKKWLGVMYVPLTDEDKQRDYGY</sequence>
<dbReference type="AlphaFoldDB" id="A0A8H7BIF0"/>
<evidence type="ECO:0000256" key="5">
    <source>
        <dbReference type="ARBA" id="ARBA00022679"/>
    </source>
</evidence>
<dbReference type="NCBIfam" id="TIGR00080">
    <property type="entry name" value="pimt"/>
    <property type="match status" value="1"/>
</dbReference>
<evidence type="ECO:0000256" key="1">
    <source>
        <dbReference type="ARBA" id="ARBA00004496"/>
    </source>
</evidence>
<dbReference type="EC" id="2.1.1.77" evidence="7"/>
<dbReference type="PANTHER" id="PTHR11579">
    <property type="entry name" value="PROTEIN-L-ISOASPARTATE O-METHYLTRANSFERASE"/>
    <property type="match status" value="1"/>
</dbReference>
<keyword evidence="5 7" id="KW-0808">Transferase</keyword>
<dbReference type="SUPFAM" id="SSF53335">
    <property type="entry name" value="S-adenosyl-L-methionine-dependent methyltransferases"/>
    <property type="match status" value="1"/>
</dbReference>
<dbReference type="PANTHER" id="PTHR11579:SF0">
    <property type="entry name" value="PROTEIN-L-ISOASPARTATE(D-ASPARTATE) O-METHYLTRANSFERASE"/>
    <property type="match status" value="1"/>
</dbReference>
<dbReference type="OrthoDB" id="73890at2759"/>
<comment type="similarity">
    <text evidence="2 7">Belongs to the methyltransferase superfamily. L-isoaspartyl/D-aspartyl protein methyltransferase family.</text>
</comment>
<dbReference type="GO" id="GO:0004719">
    <property type="term" value="F:protein-L-isoaspartate (D-aspartate) O-methyltransferase activity"/>
    <property type="evidence" value="ECO:0007669"/>
    <property type="project" value="UniProtKB-UniRule"/>
</dbReference>
<protein>
    <recommendedName>
        <fullName evidence="7">Protein-L-isoaspartate O-methyltransferase</fullName>
        <ecNumber evidence="7">2.1.1.77</ecNumber>
    </recommendedName>
</protein>
<dbReference type="CDD" id="cd02440">
    <property type="entry name" value="AdoMet_MTases"/>
    <property type="match status" value="1"/>
</dbReference>
<dbReference type="GO" id="GO:0032259">
    <property type="term" value="P:methylation"/>
    <property type="evidence" value="ECO:0007669"/>
    <property type="project" value="UniProtKB-KW"/>
</dbReference>
<evidence type="ECO:0000313" key="8">
    <source>
        <dbReference type="EMBL" id="KAF7724415.1"/>
    </source>
</evidence>
<dbReference type="Gene3D" id="3.40.50.150">
    <property type="entry name" value="Vaccinia Virus protein VP39"/>
    <property type="match status" value="1"/>
</dbReference>
<dbReference type="PROSITE" id="PS01279">
    <property type="entry name" value="PCMT"/>
    <property type="match status" value="1"/>
</dbReference>
<name>A0A8H7BIF0_9FUNG</name>
<keyword evidence="3" id="KW-0963">Cytoplasm</keyword>
<comment type="catalytic activity">
    <reaction evidence="7">
        <text>[protein]-L-isoaspartate + S-adenosyl-L-methionine = [protein]-L-isoaspartate alpha-methyl ester + S-adenosyl-L-homocysteine</text>
        <dbReference type="Rhea" id="RHEA:12705"/>
        <dbReference type="Rhea" id="RHEA-COMP:12143"/>
        <dbReference type="Rhea" id="RHEA-COMP:12144"/>
        <dbReference type="ChEBI" id="CHEBI:57856"/>
        <dbReference type="ChEBI" id="CHEBI:59789"/>
        <dbReference type="ChEBI" id="CHEBI:90596"/>
        <dbReference type="ChEBI" id="CHEBI:90598"/>
        <dbReference type="EC" id="2.1.1.77"/>
    </reaction>
</comment>
<evidence type="ECO:0000256" key="6">
    <source>
        <dbReference type="ARBA" id="ARBA00022691"/>
    </source>
</evidence>
<keyword evidence="4 7" id="KW-0489">Methyltransferase</keyword>
<dbReference type="Pfam" id="PF01135">
    <property type="entry name" value="PCMT"/>
    <property type="match status" value="1"/>
</dbReference>
<dbReference type="Proteomes" id="UP000605846">
    <property type="component" value="Unassembled WGS sequence"/>
</dbReference>
<keyword evidence="6 7" id="KW-0949">S-adenosyl-L-methionine</keyword>
<evidence type="ECO:0000256" key="4">
    <source>
        <dbReference type="ARBA" id="ARBA00022603"/>
    </source>
</evidence>
<keyword evidence="9" id="KW-1185">Reference proteome</keyword>